<comment type="caution">
    <text evidence="1">The sequence shown here is derived from an EMBL/GenBank/DDBJ whole genome shotgun (WGS) entry which is preliminary data.</text>
</comment>
<protein>
    <submittedName>
        <fullName evidence="1">Uncharacterized protein</fullName>
    </submittedName>
</protein>
<dbReference type="OrthoDB" id="3768455at2759"/>
<proteinExistence type="predicted"/>
<dbReference type="SUPFAM" id="SSF53474">
    <property type="entry name" value="alpha/beta-Hydrolases"/>
    <property type="match status" value="1"/>
</dbReference>
<gene>
    <name evidence="1" type="ORF">E8E12_009427</name>
</gene>
<sequence>MPSKKTYRIALEQGQDRYGGNYWLAMAQYFIAAEQPHLLAAIAPLEGAVDPFREDSFRGGVPGVKFARSIAEILRGKRGQQDWAAMIESNPTPNDFFVDKPVNFSKIKVPAYIGGGYSTNIHTLGSLRAFAGISHQDKWKVTSHLYFNGSTNRYRLVVHSTQEYYDLYSPQRTEDLVRIFDGYLKSVPTDWSATPPVRLALLAYAKPTIVDIPFPDLPWHSPSAQPMTLHLAPNLTLSPTKLSQSNILAYLAGTPEILSFTYTSPSRAALAGPSTLTGDTSLPSSLTMTPLWPSMLILRNTCDMVQMVDGLHRQALLMEYELK</sequence>
<evidence type="ECO:0000313" key="1">
    <source>
        <dbReference type="EMBL" id="KAF3040771.1"/>
    </source>
</evidence>
<organism evidence="1 2">
    <name type="scientific">Didymella heteroderae</name>
    <dbReference type="NCBI Taxonomy" id="1769908"/>
    <lineage>
        <taxon>Eukaryota</taxon>
        <taxon>Fungi</taxon>
        <taxon>Dikarya</taxon>
        <taxon>Ascomycota</taxon>
        <taxon>Pezizomycotina</taxon>
        <taxon>Dothideomycetes</taxon>
        <taxon>Pleosporomycetidae</taxon>
        <taxon>Pleosporales</taxon>
        <taxon>Pleosporineae</taxon>
        <taxon>Didymellaceae</taxon>
        <taxon>Didymella</taxon>
    </lineage>
</organism>
<keyword evidence="2" id="KW-1185">Reference proteome</keyword>
<evidence type="ECO:0000313" key="2">
    <source>
        <dbReference type="Proteomes" id="UP000758155"/>
    </source>
</evidence>
<dbReference type="Gene3D" id="3.40.50.1820">
    <property type="entry name" value="alpha/beta hydrolase"/>
    <property type="match status" value="1"/>
</dbReference>
<accession>A0A9P4WT00</accession>
<dbReference type="Proteomes" id="UP000758155">
    <property type="component" value="Unassembled WGS sequence"/>
</dbReference>
<dbReference type="EMBL" id="SWKV01000024">
    <property type="protein sequence ID" value="KAF3040771.1"/>
    <property type="molecule type" value="Genomic_DNA"/>
</dbReference>
<name>A0A9P4WT00_9PLEO</name>
<dbReference type="InterPro" id="IPR029058">
    <property type="entry name" value="AB_hydrolase_fold"/>
</dbReference>
<reference evidence="1" key="1">
    <citation type="submission" date="2019-04" db="EMBL/GenBank/DDBJ databases">
        <title>Sequencing of skin fungus with MAO and IRED activity.</title>
        <authorList>
            <person name="Marsaioli A.J."/>
            <person name="Bonatto J.M.C."/>
            <person name="Reis Junior O."/>
        </authorList>
    </citation>
    <scope>NUCLEOTIDE SEQUENCE</scope>
    <source>
        <strain evidence="1">28M1</strain>
    </source>
</reference>
<dbReference type="AlphaFoldDB" id="A0A9P4WT00"/>